<feature type="compositionally biased region" description="Pro residues" evidence="1">
    <location>
        <begin position="412"/>
        <end position="424"/>
    </location>
</feature>
<feature type="transmembrane region" description="Helical" evidence="2">
    <location>
        <begin position="115"/>
        <end position="135"/>
    </location>
</feature>
<reference evidence="3 4" key="1">
    <citation type="submission" date="2024-02" db="EMBL/GenBank/DDBJ databases">
        <title>Full genome sequence of Nocardioides kribbensis.</title>
        <authorList>
            <person name="Poletto B.L."/>
            <person name="Silva G."/>
            <person name="Galante D."/>
            <person name="Campos K.R."/>
            <person name="Santos M.B.N."/>
            <person name="Sacchi C.T."/>
        </authorList>
    </citation>
    <scope>NUCLEOTIDE SEQUENCE [LARGE SCALE GENOMIC DNA]</scope>
    <source>
        <strain evidence="3 4">O4R</strain>
    </source>
</reference>
<feature type="transmembrane region" description="Helical" evidence="2">
    <location>
        <begin position="200"/>
        <end position="218"/>
    </location>
</feature>
<comment type="caution">
    <text evidence="3">The sequence shown here is derived from an EMBL/GenBank/DDBJ whole genome shotgun (WGS) entry which is preliminary data.</text>
</comment>
<accession>A0ABV1NZH8</accession>
<keyword evidence="2" id="KW-0812">Transmembrane</keyword>
<evidence type="ECO:0000313" key="4">
    <source>
        <dbReference type="Proteomes" id="UP001482520"/>
    </source>
</evidence>
<feature type="transmembrane region" description="Helical" evidence="2">
    <location>
        <begin position="326"/>
        <end position="347"/>
    </location>
</feature>
<feature type="region of interest" description="Disordered" evidence="1">
    <location>
        <begin position="63"/>
        <end position="110"/>
    </location>
</feature>
<dbReference type="RefSeq" id="WP_349804765.1">
    <property type="nucleotide sequence ID" value="NZ_JBEGDP010000011.1"/>
</dbReference>
<feature type="compositionally biased region" description="Gly residues" evidence="1">
    <location>
        <begin position="353"/>
        <end position="363"/>
    </location>
</feature>
<evidence type="ECO:0000313" key="3">
    <source>
        <dbReference type="EMBL" id="MEQ7847913.1"/>
    </source>
</evidence>
<proteinExistence type="predicted"/>
<evidence type="ECO:0000256" key="1">
    <source>
        <dbReference type="SAM" id="MobiDB-lite"/>
    </source>
</evidence>
<feature type="transmembrane region" description="Helical" evidence="2">
    <location>
        <begin position="274"/>
        <end position="295"/>
    </location>
</feature>
<feature type="transmembrane region" description="Helical" evidence="2">
    <location>
        <begin position="225"/>
        <end position="249"/>
    </location>
</feature>
<protein>
    <submittedName>
        <fullName evidence="3">Uncharacterized protein</fullName>
    </submittedName>
</protein>
<gene>
    <name evidence="3" type="ORF">V6R90_11550</name>
</gene>
<organism evidence="3 4">
    <name type="scientific">Nocardioides kribbensis</name>
    <dbReference type="NCBI Taxonomy" id="305517"/>
    <lineage>
        <taxon>Bacteria</taxon>
        <taxon>Bacillati</taxon>
        <taxon>Actinomycetota</taxon>
        <taxon>Actinomycetes</taxon>
        <taxon>Propionibacteriales</taxon>
        <taxon>Nocardioidaceae</taxon>
        <taxon>Nocardioides</taxon>
    </lineage>
</organism>
<keyword evidence="2" id="KW-0472">Membrane</keyword>
<feature type="region of interest" description="Disordered" evidence="1">
    <location>
        <begin position="353"/>
        <end position="424"/>
    </location>
</feature>
<feature type="transmembrane region" description="Helical" evidence="2">
    <location>
        <begin position="302"/>
        <end position="320"/>
    </location>
</feature>
<feature type="transmembrane region" description="Helical" evidence="2">
    <location>
        <begin position="25"/>
        <end position="45"/>
    </location>
</feature>
<evidence type="ECO:0000256" key="2">
    <source>
        <dbReference type="SAM" id="Phobius"/>
    </source>
</evidence>
<feature type="transmembrane region" description="Helical" evidence="2">
    <location>
        <begin position="164"/>
        <end position="180"/>
    </location>
</feature>
<dbReference type="EMBL" id="JBEGDP010000011">
    <property type="protein sequence ID" value="MEQ7847913.1"/>
    <property type="molecule type" value="Genomic_DNA"/>
</dbReference>
<sequence>MALLSTAVVLSTLYSRFDGELDWSNYVVGLLATLGLLGVAALGVVTSRAGAATTGPGTGLPVATGASAAPGSAHGRPVGASPTSPMPGPVAVPASGAASGGTAGGADDRRDRHDLVSWPGAFGALAVALMVGVALDDSDATLYLAGLAAVLVAAGGYVLTRRAPFVVVAVLGLFVVYGQLVDDVLGTSDSGDDLGAVGPAVALLLFAVLVTAGGWLLPTRALSGVVVGALTVAGYATLTGVLAVTGLFARAMAGFSLDDQGRPVPRVDRFDDDAWVVLVLALLLMLGWSACAALTRHVGFRVLVVAMAVTVTPLATIVLAVEHPTWWGVVLGALGGALLVLVVLRALGGPGGLARAGGRGGGPASQPLPPLPPAYADQARPAWGPAPGEPPSGGWGPPGTGPEPDGTRIRPTTPPPAPPAPPAQ</sequence>
<name>A0ABV1NZH8_9ACTN</name>
<keyword evidence="4" id="KW-1185">Reference proteome</keyword>
<feature type="transmembrane region" description="Helical" evidence="2">
    <location>
        <begin position="141"/>
        <end position="159"/>
    </location>
</feature>
<dbReference type="Proteomes" id="UP001482520">
    <property type="component" value="Unassembled WGS sequence"/>
</dbReference>
<keyword evidence="2" id="KW-1133">Transmembrane helix</keyword>